<evidence type="ECO:0000313" key="2">
    <source>
        <dbReference type="EMBL" id="TQD86324.1"/>
    </source>
</evidence>
<dbReference type="EMBL" id="VIEB01000568">
    <property type="protein sequence ID" value="TQD86324.1"/>
    <property type="molecule type" value="Genomic_DNA"/>
</dbReference>
<dbReference type="AlphaFoldDB" id="A0A540LIP6"/>
<reference evidence="2 3" key="1">
    <citation type="journal article" date="2019" name="G3 (Bethesda)">
        <title>Sequencing of a Wild Apple (Malus baccata) Genome Unravels the Differences Between Cultivated and Wild Apple Species Regarding Disease Resistance and Cold Tolerance.</title>
        <authorList>
            <person name="Chen X."/>
        </authorList>
    </citation>
    <scope>NUCLEOTIDE SEQUENCE [LARGE SCALE GENOMIC DNA]</scope>
    <source>
        <strain evidence="3">cv. Shandingzi</strain>
        <tissue evidence="2">Leaves</tissue>
    </source>
</reference>
<name>A0A540LIP6_MALBA</name>
<evidence type="ECO:0000256" key="1">
    <source>
        <dbReference type="SAM" id="MobiDB-lite"/>
    </source>
</evidence>
<feature type="region of interest" description="Disordered" evidence="1">
    <location>
        <begin position="33"/>
        <end position="65"/>
    </location>
</feature>
<feature type="compositionally biased region" description="Basic residues" evidence="1">
    <location>
        <begin position="48"/>
        <end position="57"/>
    </location>
</feature>
<dbReference type="Proteomes" id="UP000315295">
    <property type="component" value="Unassembled WGS sequence"/>
</dbReference>
<proteinExistence type="predicted"/>
<sequence length="84" mass="9072">MGEGCSEKNHLTAVFGKLGIKRAAEGSRINLKQNNKKAKAEGCSSGSVRRKGWRKSLRGSTIKEGDQHNVGIPVAEEDLLEVPI</sequence>
<evidence type="ECO:0000313" key="3">
    <source>
        <dbReference type="Proteomes" id="UP000315295"/>
    </source>
</evidence>
<accession>A0A540LIP6</accession>
<organism evidence="2 3">
    <name type="scientific">Malus baccata</name>
    <name type="common">Siberian crab apple</name>
    <name type="synonym">Pyrus baccata</name>
    <dbReference type="NCBI Taxonomy" id="106549"/>
    <lineage>
        <taxon>Eukaryota</taxon>
        <taxon>Viridiplantae</taxon>
        <taxon>Streptophyta</taxon>
        <taxon>Embryophyta</taxon>
        <taxon>Tracheophyta</taxon>
        <taxon>Spermatophyta</taxon>
        <taxon>Magnoliopsida</taxon>
        <taxon>eudicotyledons</taxon>
        <taxon>Gunneridae</taxon>
        <taxon>Pentapetalae</taxon>
        <taxon>rosids</taxon>
        <taxon>fabids</taxon>
        <taxon>Rosales</taxon>
        <taxon>Rosaceae</taxon>
        <taxon>Amygdaloideae</taxon>
        <taxon>Maleae</taxon>
        <taxon>Malus</taxon>
    </lineage>
</organism>
<gene>
    <name evidence="2" type="ORF">C1H46_028082</name>
</gene>
<protein>
    <submittedName>
        <fullName evidence="2">Uncharacterized protein</fullName>
    </submittedName>
</protein>
<comment type="caution">
    <text evidence="2">The sequence shown here is derived from an EMBL/GenBank/DDBJ whole genome shotgun (WGS) entry which is preliminary data.</text>
</comment>
<keyword evidence="3" id="KW-1185">Reference proteome</keyword>